<sequence>MSLPIQDRIKSGRNQAAMGPTPPRTPTARKSLPGSPSTTTPNASILGSPIVIQKRKWQGDNVSLPLQGLTQPENVGDSAPVAQMIPTKMQRTGHESNVEYLTMPALPLRNQSFNQNPATFTPRPSQFQQSNQQPSLNDWPEKVFMTAIQSNRNLLSGNPAINPVDSRRIDNIAHAMWQVVFNHENMMRDVTAKVAMFSTLKLRALARLNYLPSWWYLREMACTVMMRQGWVVDDREMQELWRETVEWCGRVEVKMGVHSDSAGASKHYGGDVAQEVVGKVES</sequence>
<dbReference type="Proteomes" id="UP000651452">
    <property type="component" value="Unassembled WGS sequence"/>
</dbReference>
<comment type="caution">
    <text evidence="2">The sequence shown here is derived from an EMBL/GenBank/DDBJ whole genome shotgun (WGS) entry which is preliminary data.</text>
</comment>
<reference evidence="2" key="1">
    <citation type="submission" date="2018-12" db="EMBL/GenBank/DDBJ databases">
        <authorList>
            <person name="Syme R.A."/>
            <person name="Farfan-Caceres L."/>
            <person name="Lichtenzveig J."/>
        </authorList>
    </citation>
    <scope>NUCLEOTIDE SEQUENCE</scope>
    <source>
        <strain evidence="2">Al4</strain>
    </source>
</reference>
<feature type="region of interest" description="Disordered" evidence="1">
    <location>
        <begin position="1"/>
        <end position="47"/>
    </location>
</feature>
<evidence type="ECO:0000256" key="1">
    <source>
        <dbReference type="SAM" id="MobiDB-lite"/>
    </source>
</evidence>
<protein>
    <submittedName>
        <fullName evidence="2">Uncharacterized protein</fullName>
    </submittedName>
</protein>
<dbReference type="EMBL" id="RZGK01000003">
    <property type="protein sequence ID" value="KAF9700369.1"/>
    <property type="molecule type" value="Genomic_DNA"/>
</dbReference>
<evidence type="ECO:0000313" key="3">
    <source>
        <dbReference type="Proteomes" id="UP000651452"/>
    </source>
</evidence>
<keyword evidence="3" id="KW-1185">Reference proteome</keyword>
<reference evidence="2" key="2">
    <citation type="submission" date="2020-09" db="EMBL/GenBank/DDBJ databases">
        <title>Reference genome assembly for Australian Ascochyta lentis isolate Al4.</title>
        <authorList>
            <person name="Lee R.C."/>
            <person name="Farfan-Caceres L.M."/>
            <person name="Debler J.W."/>
            <person name="Williams A.H."/>
            <person name="Henares B.M."/>
        </authorList>
    </citation>
    <scope>NUCLEOTIDE SEQUENCE</scope>
    <source>
        <strain evidence="2">Al4</strain>
    </source>
</reference>
<dbReference type="OrthoDB" id="3777131at2759"/>
<evidence type="ECO:0000313" key="2">
    <source>
        <dbReference type="EMBL" id="KAF9700369.1"/>
    </source>
</evidence>
<accession>A0A8H7J9H6</accession>
<gene>
    <name evidence="2" type="ORF">EKO04_001450</name>
</gene>
<dbReference type="AlphaFoldDB" id="A0A8H7J9H6"/>
<name>A0A8H7J9H6_9PLEO</name>
<feature type="compositionally biased region" description="Polar residues" evidence="1">
    <location>
        <begin position="34"/>
        <end position="45"/>
    </location>
</feature>
<organism evidence="2 3">
    <name type="scientific">Ascochyta lentis</name>
    <dbReference type="NCBI Taxonomy" id="205686"/>
    <lineage>
        <taxon>Eukaryota</taxon>
        <taxon>Fungi</taxon>
        <taxon>Dikarya</taxon>
        <taxon>Ascomycota</taxon>
        <taxon>Pezizomycotina</taxon>
        <taxon>Dothideomycetes</taxon>
        <taxon>Pleosporomycetidae</taxon>
        <taxon>Pleosporales</taxon>
        <taxon>Pleosporineae</taxon>
        <taxon>Didymellaceae</taxon>
        <taxon>Ascochyta</taxon>
    </lineage>
</organism>
<proteinExistence type="predicted"/>